<evidence type="ECO:0000256" key="2">
    <source>
        <dbReference type="ARBA" id="ARBA00004922"/>
    </source>
</evidence>
<evidence type="ECO:0000256" key="7">
    <source>
        <dbReference type="ARBA" id="ARBA00022968"/>
    </source>
</evidence>
<name>A0ABR0Z888_HUSHU</name>
<keyword evidence="11" id="KW-0333">Golgi apparatus</keyword>
<evidence type="ECO:0000313" key="17">
    <source>
        <dbReference type="Proteomes" id="UP001369086"/>
    </source>
</evidence>
<feature type="domain" description="Fucosyltransferase N-terminal" evidence="15">
    <location>
        <begin position="93"/>
        <end position="202"/>
    </location>
</feature>
<keyword evidence="9 11" id="KW-0472">Membrane</keyword>
<evidence type="ECO:0000256" key="6">
    <source>
        <dbReference type="ARBA" id="ARBA00022692"/>
    </source>
</evidence>
<organism evidence="16 17">
    <name type="scientific">Huso huso</name>
    <name type="common">Beluga</name>
    <name type="synonym">Acipenser huso</name>
    <dbReference type="NCBI Taxonomy" id="61971"/>
    <lineage>
        <taxon>Eukaryota</taxon>
        <taxon>Metazoa</taxon>
        <taxon>Chordata</taxon>
        <taxon>Craniata</taxon>
        <taxon>Vertebrata</taxon>
        <taxon>Euteleostomi</taxon>
        <taxon>Actinopterygii</taxon>
        <taxon>Chondrostei</taxon>
        <taxon>Acipenseriformes</taxon>
        <taxon>Acipenseridae</taxon>
        <taxon>Huso</taxon>
    </lineage>
</organism>
<gene>
    <name evidence="16" type="ORF">HHUSO_G16997</name>
</gene>
<dbReference type="EC" id="2.4.1.-" evidence="11"/>
<feature type="transmembrane region" description="Helical" evidence="11">
    <location>
        <begin position="60"/>
        <end position="81"/>
    </location>
</feature>
<evidence type="ECO:0000259" key="15">
    <source>
        <dbReference type="Pfam" id="PF17039"/>
    </source>
</evidence>
<evidence type="ECO:0000256" key="9">
    <source>
        <dbReference type="ARBA" id="ARBA00023136"/>
    </source>
</evidence>
<dbReference type="Pfam" id="PF17039">
    <property type="entry name" value="Glyco_tran_10_N"/>
    <property type="match status" value="1"/>
</dbReference>
<feature type="signal peptide" evidence="13">
    <location>
        <begin position="1"/>
        <end position="16"/>
    </location>
</feature>
<evidence type="ECO:0000256" key="3">
    <source>
        <dbReference type="ARBA" id="ARBA00008919"/>
    </source>
</evidence>
<evidence type="ECO:0000256" key="1">
    <source>
        <dbReference type="ARBA" id="ARBA00004167"/>
    </source>
</evidence>
<evidence type="ECO:0000256" key="5">
    <source>
        <dbReference type="ARBA" id="ARBA00022679"/>
    </source>
</evidence>
<evidence type="ECO:0000256" key="12">
    <source>
        <dbReference type="SAM" id="MobiDB-lite"/>
    </source>
</evidence>
<keyword evidence="6 11" id="KW-0812">Transmembrane</keyword>
<dbReference type="InterPro" id="IPR001503">
    <property type="entry name" value="Glyco_trans_10"/>
</dbReference>
<feature type="compositionally biased region" description="Basic and acidic residues" evidence="12">
    <location>
        <begin position="423"/>
        <end position="438"/>
    </location>
</feature>
<keyword evidence="17" id="KW-1185">Reference proteome</keyword>
<keyword evidence="7" id="KW-0735">Signal-anchor</keyword>
<evidence type="ECO:0000259" key="14">
    <source>
        <dbReference type="Pfam" id="PF00852"/>
    </source>
</evidence>
<dbReference type="Proteomes" id="UP001369086">
    <property type="component" value="Unassembled WGS sequence"/>
</dbReference>
<keyword evidence="5 11" id="KW-0808">Transferase</keyword>
<protein>
    <recommendedName>
        <fullName evidence="11">Fucosyltransferase</fullName>
        <ecNumber evidence="11">2.4.1.-</ecNumber>
    </recommendedName>
</protein>
<sequence length="500" mass="57953">MRFFFFFFLLPTFSQTERPDCSSGAHQPVSSVSLAAVQLYLSGPMLATLLTISNSNLHKLLFAVIKLVLVFLVIWLAAFSMDTTKRPHRATHTLRVLLWHWPFGKSSNLSGDVCLDLYNIRHCTLTDDRSLFNQSHVVVFHHREIQRKVSVLPTRERRPSGQMWVWMSLESPSGNKNVKELNGLFNWTLSYRRDADISVPYGELVFGRWAHHPRPKTGLATWVVSNKKRTQLRSLVYASLRNYLRVDVFGKSNHRPLCPDCLLPTISNYSFYLAFENSVYQDYITEKLWRNAFMAGAVPVVLGPPRSNYEEFLPPDSFIHVDDFHSTKELAGYLKEVAGNESRYQLYFEWRKTATVKLYTDWRERLCTICTKYDWLPKTKAYHDLEAWLHSTKSLEEKLRQRQRRCSETFLQNLRSPVSRGDSNTHKGHPDQSDQQAKELRKVSAAWKNCEQKIYIKKRINTFKKTALLKIEASWLLSVLPLQASSLAGSQSFRSHRLAG</sequence>
<comment type="caution">
    <text evidence="11">Lacks conserved residue(s) required for the propagation of feature annotation.</text>
</comment>
<reference evidence="16 17" key="1">
    <citation type="submission" date="2021-05" db="EMBL/GenBank/DDBJ databases">
        <authorList>
            <person name="Zahm M."/>
            <person name="Klopp C."/>
            <person name="Cabau C."/>
            <person name="Kuhl H."/>
            <person name="Suciu R."/>
            <person name="Ciorpac M."/>
            <person name="Holostenco D."/>
            <person name="Gessner J."/>
            <person name="Wuertz S."/>
            <person name="Hohne C."/>
            <person name="Stock M."/>
            <person name="Gislard M."/>
            <person name="Lluch J."/>
            <person name="Milhes M."/>
            <person name="Lampietro C."/>
            <person name="Lopez Roques C."/>
            <person name="Donnadieu C."/>
            <person name="Du K."/>
            <person name="Schartl M."/>
            <person name="Guiguen Y."/>
        </authorList>
    </citation>
    <scope>NUCLEOTIDE SEQUENCE [LARGE SCALE GENOMIC DNA]</scope>
    <source>
        <strain evidence="16">Hh-F2</strain>
        <tissue evidence="16">Blood</tissue>
    </source>
</reference>
<comment type="similarity">
    <text evidence="3 11">Belongs to the glycosyltransferase 10 family.</text>
</comment>
<dbReference type="Gene3D" id="3.40.50.11660">
    <property type="entry name" value="Glycosyl transferase family 10, C-terminal domain"/>
    <property type="match status" value="1"/>
</dbReference>
<dbReference type="PANTHER" id="PTHR11929:SF12">
    <property type="entry name" value="ALPHA-(1,3)-FUCOSYLTRANSFERASE 7"/>
    <property type="match status" value="1"/>
</dbReference>
<feature type="domain" description="Fucosyltransferase C-terminal" evidence="14">
    <location>
        <begin position="215"/>
        <end position="388"/>
    </location>
</feature>
<feature type="chain" id="PRO_5045161660" description="Fucosyltransferase" evidence="13">
    <location>
        <begin position="17"/>
        <end position="500"/>
    </location>
</feature>
<keyword evidence="10" id="KW-0325">Glycoprotein</keyword>
<keyword evidence="4 11" id="KW-0328">Glycosyltransferase</keyword>
<comment type="pathway">
    <text evidence="2">Protein modification; protein glycosylation.</text>
</comment>
<keyword evidence="13" id="KW-0732">Signal</keyword>
<evidence type="ECO:0000256" key="10">
    <source>
        <dbReference type="ARBA" id="ARBA00023180"/>
    </source>
</evidence>
<dbReference type="PANTHER" id="PTHR11929">
    <property type="entry name" value="ALPHA- 1,3 -FUCOSYLTRANSFERASE"/>
    <property type="match status" value="1"/>
</dbReference>
<dbReference type="InterPro" id="IPR055270">
    <property type="entry name" value="Glyco_tran_10_C"/>
</dbReference>
<evidence type="ECO:0000256" key="8">
    <source>
        <dbReference type="ARBA" id="ARBA00022989"/>
    </source>
</evidence>
<evidence type="ECO:0000256" key="13">
    <source>
        <dbReference type="SAM" id="SignalP"/>
    </source>
</evidence>
<dbReference type="EMBL" id="JAHFZB010000015">
    <property type="protein sequence ID" value="KAK6480889.1"/>
    <property type="molecule type" value="Genomic_DNA"/>
</dbReference>
<comment type="caution">
    <text evidence="16">The sequence shown here is derived from an EMBL/GenBank/DDBJ whole genome shotgun (WGS) entry which is preliminary data.</text>
</comment>
<accession>A0ABR0Z888</accession>
<proteinExistence type="inferred from homology"/>
<evidence type="ECO:0000256" key="4">
    <source>
        <dbReference type="ARBA" id="ARBA00022676"/>
    </source>
</evidence>
<dbReference type="InterPro" id="IPR038577">
    <property type="entry name" value="GT10-like_C_sf"/>
</dbReference>
<dbReference type="SUPFAM" id="SSF53756">
    <property type="entry name" value="UDP-Glycosyltransferase/glycogen phosphorylase"/>
    <property type="match status" value="1"/>
</dbReference>
<keyword evidence="8 11" id="KW-1133">Transmembrane helix</keyword>
<comment type="subcellular location">
    <subcellularLocation>
        <location evidence="11">Golgi apparatus</location>
        <location evidence="11">Golgi stack membrane</location>
        <topology evidence="11">Single-pass type II membrane protein</topology>
    </subcellularLocation>
    <subcellularLocation>
        <location evidence="1">Membrane</location>
        <topology evidence="1">Single-pass membrane protein</topology>
    </subcellularLocation>
</comment>
<feature type="region of interest" description="Disordered" evidence="12">
    <location>
        <begin position="416"/>
        <end position="438"/>
    </location>
</feature>
<dbReference type="Pfam" id="PF00852">
    <property type="entry name" value="Glyco_transf_10"/>
    <property type="match status" value="1"/>
</dbReference>
<feature type="transmembrane region" description="Helical" evidence="11">
    <location>
        <begin position="30"/>
        <end position="53"/>
    </location>
</feature>
<dbReference type="InterPro" id="IPR031481">
    <property type="entry name" value="Glyco_tran_10_N"/>
</dbReference>
<evidence type="ECO:0000256" key="11">
    <source>
        <dbReference type="RuleBase" id="RU003832"/>
    </source>
</evidence>
<evidence type="ECO:0000313" key="16">
    <source>
        <dbReference type="EMBL" id="KAK6480889.1"/>
    </source>
</evidence>